<dbReference type="AlphaFoldDB" id="A0A8J7FEJ3"/>
<accession>A0A8J7FEJ3</accession>
<sequence length="266" mass="29403">MSGLLTQILDDVRVEYLERMRENGFTQPYLTAEQLCHEKLFLDTDLLARIIDQDPTLLAARAGNLILNKQERENPSVGVIICGNILAAALEGLLSVAVDHDWIEVDESENLLVDEEELNQDTQYPILVDFSQSEIARQNLTKPGISELSKLFGSAEEAYLRALKQCSSDAYQKALQISSDYSVFAPQDIAPLVMENPLLLGLRPDDLIDEDLFEGDPPAGLIISSHLTRMLLSELLELGAKEGVLAVDSHGNVIIPADPDEKTILH</sequence>
<organism evidence="1 2">
    <name type="scientific">Pontibacterium sinense</name>
    <dbReference type="NCBI Taxonomy" id="2781979"/>
    <lineage>
        <taxon>Bacteria</taxon>
        <taxon>Pseudomonadati</taxon>
        <taxon>Pseudomonadota</taxon>
        <taxon>Gammaproteobacteria</taxon>
        <taxon>Oceanospirillales</taxon>
        <taxon>Oceanospirillaceae</taxon>
        <taxon>Pontibacterium</taxon>
    </lineage>
</organism>
<reference evidence="1" key="1">
    <citation type="submission" date="2020-10" db="EMBL/GenBank/DDBJ databases">
        <title>Bacterium isolated from coastal waters sediment.</title>
        <authorList>
            <person name="Chen R.-J."/>
            <person name="Lu D.-C."/>
            <person name="Zhu K.-L."/>
            <person name="Du Z.-J."/>
        </authorList>
    </citation>
    <scope>NUCLEOTIDE SEQUENCE</scope>
    <source>
        <strain evidence="1">N1Y112</strain>
    </source>
</reference>
<proteinExistence type="predicted"/>
<evidence type="ECO:0000313" key="1">
    <source>
        <dbReference type="EMBL" id="MBE9399602.1"/>
    </source>
</evidence>
<gene>
    <name evidence="1" type="ORF">IOQ59_20255</name>
</gene>
<dbReference type="RefSeq" id="WP_193955298.1">
    <property type="nucleotide sequence ID" value="NZ_JADEYS010000031.1"/>
</dbReference>
<dbReference type="Proteomes" id="UP000640333">
    <property type="component" value="Unassembled WGS sequence"/>
</dbReference>
<dbReference type="EMBL" id="JADEYS010000031">
    <property type="protein sequence ID" value="MBE9399602.1"/>
    <property type="molecule type" value="Genomic_DNA"/>
</dbReference>
<keyword evidence="2" id="KW-1185">Reference proteome</keyword>
<comment type="caution">
    <text evidence="1">The sequence shown here is derived from an EMBL/GenBank/DDBJ whole genome shotgun (WGS) entry which is preliminary data.</text>
</comment>
<evidence type="ECO:0000313" key="2">
    <source>
        <dbReference type="Proteomes" id="UP000640333"/>
    </source>
</evidence>
<protein>
    <submittedName>
        <fullName evidence="1">Uncharacterized protein</fullName>
    </submittedName>
</protein>
<name>A0A8J7FEJ3_9GAMM</name>